<dbReference type="EMBL" id="CP024996">
    <property type="protein sequence ID" value="AYR24492.1"/>
    <property type="molecule type" value="Genomic_DNA"/>
</dbReference>
<evidence type="ECO:0000256" key="8">
    <source>
        <dbReference type="ARBA" id="ARBA00022833"/>
    </source>
</evidence>
<dbReference type="Gene3D" id="1.10.10.10">
    <property type="entry name" value="Winged helix-like DNA-binding domain superfamily/Winged helix DNA-binding domain"/>
    <property type="match status" value="1"/>
</dbReference>
<dbReference type="SUPFAM" id="SSF46785">
    <property type="entry name" value="Winged helix' DNA-binding domain"/>
    <property type="match status" value="1"/>
</dbReference>
<evidence type="ECO:0000256" key="10">
    <source>
        <dbReference type="ARBA" id="ARBA00023015"/>
    </source>
</evidence>
<feature type="binding site" evidence="13">
    <location>
        <position position="137"/>
    </location>
    <ligand>
        <name>Zn(2+)</name>
        <dbReference type="ChEBI" id="CHEBI:29105"/>
    </ligand>
</feature>
<dbReference type="CDD" id="cd07153">
    <property type="entry name" value="Fur_like"/>
    <property type="match status" value="1"/>
</dbReference>
<keyword evidence="11 15" id="KW-0238">DNA-binding</keyword>
<name>A0AAD0U9W1_9BURK</name>
<feature type="binding site" evidence="14">
    <location>
        <position position="126"/>
    </location>
    <ligand>
        <name>Fe cation</name>
        <dbReference type="ChEBI" id="CHEBI:24875"/>
    </ligand>
</feature>
<accession>A0AAD0U9W1</accession>
<feature type="binding site" evidence="14">
    <location>
        <position position="90"/>
    </location>
    <ligand>
        <name>Fe cation</name>
        <dbReference type="ChEBI" id="CHEBI:24875"/>
    </ligand>
</feature>
<protein>
    <recommendedName>
        <fullName evidence="4 15">Ferric uptake regulation protein</fullName>
    </recommendedName>
</protein>
<keyword evidence="7 13" id="KW-0479">Metal-binding</keyword>
<evidence type="ECO:0000256" key="3">
    <source>
        <dbReference type="ARBA" id="ARBA00011738"/>
    </source>
</evidence>
<evidence type="ECO:0000256" key="5">
    <source>
        <dbReference type="ARBA" id="ARBA00022490"/>
    </source>
</evidence>
<feature type="binding site" evidence="13">
    <location>
        <position position="97"/>
    </location>
    <ligand>
        <name>Zn(2+)</name>
        <dbReference type="ChEBI" id="CHEBI:29105"/>
    </ligand>
</feature>
<dbReference type="FunFam" id="1.10.10.10:FF:000007">
    <property type="entry name" value="Ferric uptake regulation protein"/>
    <property type="match status" value="1"/>
</dbReference>
<keyword evidence="6 15" id="KW-0678">Repressor</keyword>
<keyword evidence="9 14" id="KW-0408">Iron</keyword>
<dbReference type="Proteomes" id="UP000269199">
    <property type="component" value="Chromosome"/>
</dbReference>
<keyword evidence="12 15" id="KW-0804">Transcription</keyword>
<dbReference type="NCBIfam" id="NF006999">
    <property type="entry name" value="PRK09462.1"/>
    <property type="match status" value="1"/>
</dbReference>
<dbReference type="FunFam" id="3.30.1490.190:FF:000001">
    <property type="entry name" value="Ferric uptake regulation protein"/>
    <property type="match status" value="1"/>
</dbReference>
<dbReference type="InterPro" id="IPR002481">
    <property type="entry name" value="FUR"/>
</dbReference>
<evidence type="ECO:0000256" key="2">
    <source>
        <dbReference type="ARBA" id="ARBA00007957"/>
    </source>
</evidence>
<comment type="subunit">
    <text evidence="3 15">Homodimer.</text>
</comment>
<dbReference type="GO" id="GO:1900705">
    <property type="term" value="P:negative regulation of siderophore biosynthetic process"/>
    <property type="evidence" value="ECO:0007669"/>
    <property type="project" value="TreeGrafter"/>
</dbReference>
<organism evidence="16 17">
    <name type="scientific">Herbaspirillum rubrisubalbicans</name>
    <dbReference type="NCBI Taxonomy" id="80842"/>
    <lineage>
        <taxon>Bacteria</taxon>
        <taxon>Pseudomonadati</taxon>
        <taxon>Pseudomonadota</taxon>
        <taxon>Betaproteobacteria</taxon>
        <taxon>Burkholderiales</taxon>
        <taxon>Oxalobacteraceae</taxon>
        <taxon>Herbaspirillum</taxon>
    </lineage>
</organism>
<dbReference type="GO" id="GO:0001216">
    <property type="term" value="F:DNA-binding transcription activator activity"/>
    <property type="evidence" value="ECO:0007669"/>
    <property type="project" value="UniProtKB-ARBA"/>
</dbReference>
<sequence length="144" mass="16037">MSSQSLEELKNAGLKATISRVKILELFHGSSVDHLSVEEVHRQLTAEGMDIGLATVYRVLAQFEAAGIVIKSTFDATKVIYELNNGPHHDHIVCLGCGRVDEFHDPVIEARQKMAAESLGYMMSEHQLSLYGYCRDCRPKPHKA</sequence>
<dbReference type="InterPro" id="IPR036388">
    <property type="entry name" value="WH-like_DNA-bd_sf"/>
</dbReference>
<feature type="binding site" evidence="14">
    <location>
        <position position="88"/>
    </location>
    <ligand>
        <name>Fe cation</name>
        <dbReference type="ChEBI" id="CHEBI:24875"/>
    </ligand>
</feature>
<feature type="binding site" evidence="13">
    <location>
        <position position="134"/>
    </location>
    <ligand>
        <name>Zn(2+)</name>
        <dbReference type="ChEBI" id="CHEBI:29105"/>
    </ligand>
</feature>
<keyword evidence="5 15" id="KW-0963">Cytoplasm</keyword>
<evidence type="ECO:0000256" key="12">
    <source>
        <dbReference type="ARBA" id="ARBA00023163"/>
    </source>
</evidence>
<evidence type="ECO:0000256" key="7">
    <source>
        <dbReference type="ARBA" id="ARBA00022723"/>
    </source>
</evidence>
<reference evidence="16 17" key="1">
    <citation type="submission" date="2017-11" db="EMBL/GenBank/DDBJ databases">
        <title>Complete genome sequence of Herbaspirillum rubrisubalbicans DSM 11543.</title>
        <authorList>
            <person name="Chen M."/>
            <person name="An Q."/>
        </authorList>
    </citation>
    <scope>NUCLEOTIDE SEQUENCE [LARGE SCALE GENOMIC DNA]</scope>
    <source>
        <strain evidence="16 17">DSM 11543</strain>
    </source>
</reference>
<dbReference type="PANTHER" id="PTHR33202:SF2">
    <property type="entry name" value="FERRIC UPTAKE REGULATION PROTEIN"/>
    <property type="match status" value="1"/>
</dbReference>
<dbReference type="Gene3D" id="3.30.1490.190">
    <property type="match status" value="1"/>
</dbReference>
<dbReference type="InterPro" id="IPR043135">
    <property type="entry name" value="Fur_C"/>
</dbReference>
<evidence type="ECO:0000256" key="14">
    <source>
        <dbReference type="PIRSR" id="PIRSR602481-2"/>
    </source>
</evidence>
<evidence type="ECO:0000313" key="17">
    <source>
        <dbReference type="Proteomes" id="UP000269199"/>
    </source>
</evidence>
<comment type="similarity">
    <text evidence="2 15">Belongs to the Fur family.</text>
</comment>
<evidence type="ECO:0000256" key="1">
    <source>
        <dbReference type="ARBA" id="ARBA00004496"/>
    </source>
</evidence>
<evidence type="ECO:0000313" key="16">
    <source>
        <dbReference type="EMBL" id="AYR24492.1"/>
    </source>
</evidence>
<feature type="binding site" evidence="13">
    <location>
        <position position="94"/>
    </location>
    <ligand>
        <name>Zn(2+)</name>
        <dbReference type="ChEBI" id="CHEBI:29105"/>
    </ligand>
</feature>
<proteinExistence type="inferred from homology"/>
<feature type="binding site" evidence="14">
    <location>
        <position position="109"/>
    </location>
    <ligand>
        <name>Fe cation</name>
        <dbReference type="ChEBI" id="CHEBI:24875"/>
    </ligand>
</feature>
<dbReference type="GO" id="GO:0008270">
    <property type="term" value="F:zinc ion binding"/>
    <property type="evidence" value="ECO:0007669"/>
    <property type="project" value="TreeGrafter"/>
</dbReference>
<dbReference type="AlphaFoldDB" id="A0AAD0U9W1"/>
<comment type="cofactor">
    <cofactor evidence="13">
        <name>Zn(2+)</name>
        <dbReference type="ChEBI" id="CHEBI:29105"/>
    </cofactor>
    <text evidence="13">Binds 1 zinc ion per subunit.</text>
</comment>
<evidence type="ECO:0000256" key="11">
    <source>
        <dbReference type="ARBA" id="ARBA00023125"/>
    </source>
</evidence>
<dbReference type="GO" id="GO:0032993">
    <property type="term" value="C:protein-DNA complex"/>
    <property type="evidence" value="ECO:0007669"/>
    <property type="project" value="UniProtKB-ARBA"/>
</dbReference>
<evidence type="ECO:0000256" key="6">
    <source>
        <dbReference type="ARBA" id="ARBA00022491"/>
    </source>
</evidence>
<dbReference type="GO" id="GO:0000976">
    <property type="term" value="F:transcription cis-regulatory region binding"/>
    <property type="evidence" value="ECO:0007669"/>
    <property type="project" value="UniProtKB-ARBA"/>
</dbReference>
<keyword evidence="10 15" id="KW-0805">Transcription regulation</keyword>
<dbReference type="Pfam" id="PF01475">
    <property type="entry name" value="FUR"/>
    <property type="match status" value="1"/>
</dbReference>
<dbReference type="InterPro" id="IPR036390">
    <property type="entry name" value="WH_DNA-bd_sf"/>
</dbReference>
<evidence type="ECO:0000256" key="15">
    <source>
        <dbReference type="RuleBase" id="RU364037"/>
    </source>
</evidence>
<comment type="subcellular location">
    <subcellularLocation>
        <location evidence="1 15">Cytoplasm</location>
    </subcellularLocation>
</comment>
<keyword evidence="8 13" id="KW-0862">Zinc</keyword>
<dbReference type="GO" id="GO:0045892">
    <property type="term" value="P:negative regulation of DNA-templated transcription"/>
    <property type="evidence" value="ECO:0007669"/>
    <property type="project" value="TreeGrafter"/>
</dbReference>
<evidence type="ECO:0000256" key="4">
    <source>
        <dbReference type="ARBA" id="ARBA00020910"/>
    </source>
</evidence>
<dbReference type="GO" id="GO:0005829">
    <property type="term" value="C:cytosol"/>
    <property type="evidence" value="ECO:0007669"/>
    <property type="project" value="TreeGrafter"/>
</dbReference>
<comment type="cofactor">
    <cofactor evidence="14">
        <name>Mn(2+)</name>
        <dbReference type="ChEBI" id="CHEBI:29035"/>
    </cofactor>
    <cofactor evidence="14">
        <name>Fe(2+)</name>
        <dbReference type="ChEBI" id="CHEBI:29033"/>
    </cofactor>
    <text evidence="14">Binds 1 Mn(2+) or Fe(2+) ion per subunit.</text>
</comment>
<evidence type="ECO:0000256" key="13">
    <source>
        <dbReference type="PIRSR" id="PIRSR602481-1"/>
    </source>
</evidence>
<dbReference type="RefSeq" id="WP_061790395.1">
    <property type="nucleotide sequence ID" value="NZ_CP024996.1"/>
</dbReference>
<evidence type="ECO:0000256" key="9">
    <source>
        <dbReference type="ARBA" id="ARBA00023004"/>
    </source>
</evidence>
<gene>
    <name evidence="15" type="primary">fur</name>
    <name evidence="16" type="ORF">RC54_11890</name>
</gene>
<dbReference type="PANTHER" id="PTHR33202">
    <property type="entry name" value="ZINC UPTAKE REGULATION PROTEIN"/>
    <property type="match status" value="1"/>
</dbReference>